<keyword evidence="2" id="KW-1185">Reference proteome</keyword>
<dbReference type="Proteomes" id="UP000182987">
    <property type="component" value="Chromosome"/>
</dbReference>
<dbReference type="AlphaFoldDB" id="A0A1L3EVC5"/>
<accession>A0A1L3EVC5</accession>
<name>A0A1L3EVC5_9GAMM</name>
<evidence type="ECO:0000313" key="1">
    <source>
        <dbReference type="EMBL" id="APG05005.1"/>
    </source>
</evidence>
<dbReference type="EMBL" id="CP017480">
    <property type="protein sequence ID" value="APG05005.1"/>
    <property type="molecule type" value="Genomic_DNA"/>
</dbReference>
<reference evidence="2" key="1">
    <citation type="submission" date="2016-09" db="EMBL/GenBank/DDBJ databases">
        <authorList>
            <person name="Lysoe E."/>
        </authorList>
    </citation>
    <scope>NUCLEOTIDE SEQUENCE [LARGE SCALE GENOMIC DNA]</scope>
    <source>
        <strain evidence="2">LJ96T</strain>
    </source>
</reference>
<gene>
    <name evidence="1" type="ORF">BJI69_14615</name>
</gene>
<protein>
    <submittedName>
        <fullName evidence="1">Uncharacterized protein</fullName>
    </submittedName>
</protein>
<organism evidence="1 2">
    <name type="scientific">Luteibacter rhizovicinus DSM 16549</name>
    <dbReference type="NCBI Taxonomy" id="1440763"/>
    <lineage>
        <taxon>Bacteria</taxon>
        <taxon>Pseudomonadati</taxon>
        <taxon>Pseudomonadota</taxon>
        <taxon>Gammaproteobacteria</taxon>
        <taxon>Lysobacterales</taxon>
        <taxon>Rhodanobacteraceae</taxon>
        <taxon>Luteibacter</taxon>
    </lineage>
</organism>
<evidence type="ECO:0000313" key="2">
    <source>
        <dbReference type="Proteomes" id="UP000182987"/>
    </source>
</evidence>
<dbReference type="STRING" id="1440763.BJI69_14615"/>
<sequence>MAMVHWVQMGERQYAILEGTSRAFARVSPQDGVWVVRWRYGPRRGQGATVKGVSLMQRMVMRWAEHNEARLRKLIPVESRPYDPPSALERYFYDAIWPGYVPASRCPRRASREVTDPVPP</sequence>
<proteinExistence type="predicted"/>
<dbReference type="KEGG" id="lrz:BJI69_14615"/>